<keyword evidence="4 6" id="KW-0067">ATP-binding</keyword>
<dbReference type="Gene3D" id="3.40.50.300">
    <property type="entry name" value="P-loop containing nucleotide triphosphate hydrolases"/>
    <property type="match status" value="1"/>
</dbReference>
<dbReference type="SMART" id="SM00382">
    <property type="entry name" value="AAA"/>
    <property type="match status" value="1"/>
</dbReference>
<sequence length="248" mass="28462">MSLEIINLYSNYGLKTILKNINLKINKGELLAIIGPNGAGKTTFLKCILGVKSYKGRIIYDGMDLSKISEREKAKIISYLPQFTPIIFPITIFENVILGRLPYFWTIPKKEDIEFVNKILEDLNLIEYSNRYIDEVSGGERQRANIARIIAQNSKIMLFDEPTANLDLKYQLEIMELIRKITKERNTITIIAIHEVNLAFKYADRIVLLNNGEIICNGSPNEVISMINKIYEVNGEIIDFNGRPRIIY</sequence>
<dbReference type="EMBL" id="QNVI01000053">
    <property type="protein sequence ID" value="TDA38356.1"/>
    <property type="molecule type" value="Genomic_DNA"/>
</dbReference>
<dbReference type="PROSITE" id="PS00211">
    <property type="entry name" value="ABC_TRANSPORTER_1"/>
    <property type="match status" value="1"/>
</dbReference>
<dbReference type="GO" id="GO:0016887">
    <property type="term" value="F:ATP hydrolysis activity"/>
    <property type="evidence" value="ECO:0007669"/>
    <property type="project" value="InterPro"/>
</dbReference>
<dbReference type="InterPro" id="IPR050153">
    <property type="entry name" value="Metal_Ion_Import_ABC"/>
</dbReference>
<dbReference type="EMBL" id="RXIH01000004">
    <property type="protein sequence ID" value="RZN57602.1"/>
    <property type="molecule type" value="Genomic_DNA"/>
</dbReference>
<evidence type="ECO:0000256" key="4">
    <source>
        <dbReference type="ARBA" id="ARBA00022840"/>
    </source>
</evidence>
<evidence type="ECO:0000256" key="1">
    <source>
        <dbReference type="ARBA" id="ARBA00005417"/>
    </source>
</evidence>
<dbReference type="Pfam" id="PF00005">
    <property type="entry name" value="ABC_tran"/>
    <property type="match status" value="1"/>
</dbReference>
<accession>A0A520KGT6</accession>
<dbReference type="InterPro" id="IPR003593">
    <property type="entry name" value="AAA+_ATPase"/>
</dbReference>
<dbReference type="PANTHER" id="PTHR42734">
    <property type="entry name" value="METAL TRANSPORT SYSTEM ATP-BINDING PROTEIN TM_0124-RELATED"/>
    <property type="match status" value="1"/>
</dbReference>
<dbReference type="FunFam" id="3.40.50.300:FF:000134">
    <property type="entry name" value="Iron-enterobactin ABC transporter ATP-binding protein"/>
    <property type="match status" value="1"/>
</dbReference>
<reference evidence="6 8" key="2">
    <citation type="journal article" date="2019" name="Nat. Microbiol.">
        <title>Wide diversity of methane and short-chain alkane metabolisms in uncultured archaea.</title>
        <authorList>
            <person name="Borrel G."/>
            <person name="Adam P.S."/>
            <person name="McKay L.J."/>
            <person name="Chen L.X."/>
            <person name="Sierra-Garcia I.N."/>
            <person name="Sieber C.M."/>
            <person name="Letourneur Q."/>
            <person name="Ghozlane A."/>
            <person name="Andersen G.L."/>
            <person name="Li W.J."/>
            <person name="Hallam S.J."/>
            <person name="Muyzer G."/>
            <person name="de Oliveira V.M."/>
            <person name="Inskeep W.P."/>
            <person name="Banfield J.F."/>
            <person name="Gribaldo S."/>
        </authorList>
    </citation>
    <scope>NUCLEOTIDE SEQUENCE [LARGE SCALE GENOMIC DNA]</scope>
    <source>
        <strain evidence="6">Verst-YHS</strain>
    </source>
</reference>
<dbReference type="Proteomes" id="UP000316080">
    <property type="component" value="Unassembled WGS sequence"/>
</dbReference>
<evidence type="ECO:0000313" key="8">
    <source>
        <dbReference type="Proteomes" id="UP000316080"/>
    </source>
</evidence>
<dbReference type="Proteomes" id="UP000317265">
    <property type="component" value="Unassembled WGS sequence"/>
</dbReference>
<organism evidence="6 8">
    <name type="scientific">Thermoproteota archaeon</name>
    <dbReference type="NCBI Taxonomy" id="2056631"/>
    <lineage>
        <taxon>Archaea</taxon>
        <taxon>Thermoproteota</taxon>
    </lineage>
</organism>
<keyword evidence="3" id="KW-0547">Nucleotide-binding</keyword>
<dbReference type="PROSITE" id="PS50893">
    <property type="entry name" value="ABC_TRANSPORTER_2"/>
    <property type="match status" value="1"/>
</dbReference>
<gene>
    <name evidence="7" type="ORF">DSO09_04600</name>
    <name evidence="6" type="ORF">EF809_00665</name>
</gene>
<dbReference type="PANTHER" id="PTHR42734:SF6">
    <property type="entry name" value="MOLYBDATE IMPORT ATP-BINDING PROTEIN MOLC"/>
    <property type="match status" value="1"/>
</dbReference>
<dbReference type="CDD" id="cd03214">
    <property type="entry name" value="ABC_Iron-Siderophores_B12_Hemin"/>
    <property type="match status" value="1"/>
</dbReference>
<dbReference type="AlphaFoldDB" id="A0A520KGT6"/>
<dbReference type="InterPro" id="IPR017871">
    <property type="entry name" value="ABC_transporter-like_CS"/>
</dbReference>
<evidence type="ECO:0000313" key="9">
    <source>
        <dbReference type="Proteomes" id="UP000317265"/>
    </source>
</evidence>
<dbReference type="InterPro" id="IPR027417">
    <property type="entry name" value="P-loop_NTPase"/>
</dbReference>
<dbReference type="InterPro" id="IPR003439">
    <property type="entry name" value="ABC_transporter-like_ATP-bd"/>
</dbReference>
<dbReference type="SUPFAM" id="SSF52540">
    <property type="entry name" value="P-loop containing nucleoside triphosphate hydrolases"/>
    <property type="match status" value="1"/>
</dbReference>
<reference evidence="7 9" key="1">
    <citation type="journal article" date="2019" name="Nat. Microbiol.">
        <title>Expanding anaerobic alkane metabolism in the domain of Archaea.</title>
        <authorList>
            <person name="Wang Y."/>
            <person name="Wegener G."/>
            <person name="Hou J."/>
            <person name="Wang F."/>
            <person name="Xiao X."/>
        </authorList>
    </citation>
    <scope>NUCLEOTIDE SEQUENCE [LARGE SCALE GENOMIC DNA]</scope>
    <source>
        <strain evidence="7">WYZ-LMO11</strain>
    </source>
</reference>
<keyword evidence="2" id="KW-0813">Transport</keyword>
<evidence type="ECO:0000313" key="7">
    <source>
        <dbReference type="EMBL" id="TDA38356.1"/>
    </source>
</evidence>
<name>A0A520KGT6_9CREN</name>
<feature type="domain" description="ABC transporter" evidence="5">
    <location>
        <begin position="3"/>
        <end position="236"/>
    </location>
</feature>
<evidence type="ECO:0000256" key="2">
    <source>
        <dbReference type="ARBA" id="ARBA00022448"/>
    </source>
</evidence>
<comment type="similarity">
    <text evidence="1">Belongs to the ABC transporter superfamily.</text>
</comment>
<protein>
    <submittedName>
        <fullName evidence="6">ABC transporter ATP-binding protein</fullName>
    </submittedName>
</protein>
<comment type="caution">
    <text evidence="6">The sequence shown here is derived from an EMBL/GenBank/DDBJ whole genome shotgun (WGS) entry which is preliminary data.</text>
</comment>
<evidence type="ECO:0000259" key="5">
    <source>
        <dbReference type="PROSITE" id="PS50893"/>
    </source>
</evidence>
<evidence type="ECO:0000256" key="3">
    <source>
        <dbReference type="ARBA" id="ARBA00022741"/>
    </source>
</evidence>
<dbReference type="GO" id="GO:0005524">
    <property type="term" value="F:ATP binding"/>
    <property type="evidence" value="ECO:0007669"/>
    <property type="project" value="UniProtKB-KW"/>
</dbReference>
<proteinExistence type="inferred from homology"/>
<evidence type="ECO:0000313" key="6">
    <source>
        <dbReference type="EMBL" id="RZN57602.1"/>
    </source>
</evidence>